<proteinExistence type="inferred from homology"/>
<dbReference type="Proteomes" id="UP000615755">
    <property type="component" value="Unassembled WGS sequence"/>
</dbReference>
<reference evidence="6 7" key="1">
    <citation type="submission" date="2015-03" db="EMBL/GenBank/DDBJ databases">
        <title>Genome sequence of Pseudoalteromonas aurantia.</title>
        <authorList>
            <person name="Xie B.-B."/>
            <person name="Rong J.-C."/>
            <person name="Qin Q.-L."/>
            <person name="Zhang Y.-Z."/>
        </authorList>
    </citation>
    <scope>NUCLEOTIDE SEQUENCE [LARGE SCALE GENOMIC DNA]</scope>
    <source>
        <strain evidence="6 7">208</strain>
    </source>
</reference>
<feature type="domain" description="HTH lysR-type" evidence="5">
    <location>
        <begin position="1"/>
        <end position="60"/>
    </location>
</feature>
<evidence type="ECO:0000256" key="4">
    <source>
        <dbReference type="ARBA" id="ARBA00023163"/>
    </source>
</evidence>
<evidence type="ECO:0000256" key="3">
    <source>
        <dbReference type="ARBA" id="ARBA00023125"/>
    </source>
</evidence>
<dbReference type="PROSITE" id="PS50931">
    <property type="entry name" value="HTH_LYSR"/>
    <property type="match status" value="1"/>
</dbReference>
<evidence type="ECO:0000313" key="6">
    <source>
        <dbReference type="EMBL" id="MBE0366966.1"/>
    </source>
</evidence>
<dbReference type="InterPro" id="IPR036388">
    <property type="entry name" value="WH-like_DNA-bd_sf"/>
</dbReference>
<sequence length="307" mass="34419">MNNDLNQIRIFCQVAQLQSFTQAAESLGIEKSTVSNKVSQLEARLGVKLLQRTTRSVKLTDEGAQYLQFCQQAMRQLELGEALISDMQQQAVGHLRVAVPQNFADVMAAMVVVPFLSEHPKVTLEMQQGAQNVDLIKEGFDLAIRASFSEVDDSSLIYRKIYQSQRIFVASAEHVAKFGNAANIKQLREQPYIASYAGERSDTSFNQVYVDGRWHTLQARFTVNSIAAIVQSMQANLGFAIMPITMVRNKLASGELVQIAPQVELTDSVIYLVYPSRKGQPAKLKAFIDTLVCWGEKMMRKNHRRAD</sequence>
<evidence type="ECO:0000256" key="2">
    <source>
        <dbReference type="ARBA" id="ARBA00023015"/>
    </source>
</evidence>
<evidence type="ECO:0000313" key="7">
    <source>
        <dbReference type="Proteomes" id="UP000615755"/>
    </source>
</evidence>
<dbReference type="EMBL" id="AQGV01000011">
    <property type="protein sequence ID" value="MBE0366966.1"/>
    <property type="molecule type" value="Genomic_DNA"/>
</dbReference>
<dbReference type="Gene3D" id="1.10.10.10">
    <property type="entry name" value="Winged helix-like DNA-binding domain superfamily/Winged helix DNA-binding domain"/>
    <property type="match status" value="1"/>
</dbReference>
<evidence type="ECO:0000256" key="1">
    <source>
        <dbReference type="ARBA" id="ARBA00009437"/>
    </source>
</evidence>
<dbReference type="PANTHER" id="PTHR30537">
    <property type="entry name" value="HTH-TYPE TRANSCRIPTIONAL REGULATOR"/>
    <property type="match status" value="1"/>
</dbReference>
<dbReference type="InterPro" id="IPR005119">
    <property type="entry name" value="LysR_subst-bd"/>
</dbReference>
<name>A0ABR9E7N9_9GAMM</name>
<evidence type="ECO:0000259" key="5">
    <source>
        <dbReference type="PROSITE" id="PS50931"/>
    </source>
</evidence>
<gene>
    <name evidence="6" type="ORF">PAUR_a0243</name>
</gene>
<dbReference type="PANTHER" id="PTHR30537:SF5">
    <property type="entry name" value="HTH-TYPE TRANSCRIPTIONAL ACTIVATOR TTDR-RELATED"/>
    <property type="match status" value="1"/>
</dbReference>
<dbReference type="SUPFAM" id="SSF53850">
    <property type="entry name" value="Periplasmic binding protein-like II"/>
    <property type="match status" value="1"/>
</dbReference>
<dbReference type="PRINTS" id="PR00039">
    <property type="entry name" value="HTHLYSR"/>
</dbReference>
<keyword evidence="2" id="KW-0805">Transcription regulation</keyword>
<dbReference type="Pfam" id="PF00126">
    <property type="entry name" value="HTH_1"/>
    <property type="match status" value="1"/>
</dbReference>
<dbReference type="InterPro" id="IPR058163">
    <property type="entry name" value="LysR-type_TF_proteobact-type"/>
</dbReference>
<dbReference type="SUPFAM" id="SSF46785">
    <property type="entry name" value="Winged helix' DNA-binding domain"/>
    <property type="match status" value="1"/>
</dbReference>
<dbReference type="CDD" id="cd08422">
    <property type="entry name" value="PBP2_CrgA_like"/>
    <property type="match status" value="1"/>
</dbReference>
<comment type="similarity">
    <text evidence="1">Belongs to the LysR transcriptional regulatory family.</text>
</comment>
<organism evidence="6 7">
    <name type="scientific">Pseudoalteromonas aurantia 208</name>
    <dbReference type="NCBI Taxonomy" id="1314867"/>
    <lineage>
        <taxon>Bacteria</taxon>
        <taxon>Pseudomonadati</taxon>
        <taxon>Pseudomonadota</taxon>
        <taxon>Gammaproteobacteria</taxon>
        <taxon>Alteromonadales</taxon>
        <taxon>Pseudoalteromonadaceae</taxon>
        <taxon>Pseudoalteromonas</taxon>
    </lineage>
</organism>
<dbReference type="Pfam" id="PF03466">
    <property type="entry name" value="LysR_substrate"/>
    <property type="match status" value="1"/>
</dbReference>
<accession>A0ABR9E7N9</accession>
<dbReference type="InterPro" id="IPR000847">
    <property type="entry name" value="LysR_HTH_N"/>
</dbReference>
<keyword evidence="4" id="KW-0804">Transcription</keyword>
<protein>
    <recommendedName>
        <fullName evidence="5">HTH lysR-type domain-containing protein</fullName>
    </recommendedName>
</protein>
<dbReference type="RefSeq" id="WP_192506441.1">
    <property type="nucleotide sequence ID" value="NZ_AQGV01000011.1"/>
</dbReference>
<keyword evidence="3" id="KW-0238">DNA-binding</keyword>
<keyword evidence="7" id="KW-1185">Reference proteome</keyword>
<comment type="caution">
    <text evidence="6">The sequence shown here is derived from an EMBL/GenBank/DDBJ whole genome shotgun (WGS) entry which is preliminary data.</text>
</comment>
<dbReference type="Gene3D" id="3.40.190.290">
    <property type="match status" value="1"/>
</dbReference>
<dbReference type="InterPro" id="IPR036390">
    <property type="entry name" value="WH_DNA-bd_sf"/>
</dbReference>